<evidence type="ECO:0000256" key="1">
    <source>
        <dbReference type="SAM" id="Phobius"/>
    </source>
</evidence>
<feature type="domain" description="Minor capsid protein P9 transmembrane helices" evidence="2">
    <location>
        <begin position="3"/>
        <end position="69"/>
    </location>
</feature>
<keyword evidence="1" id="KW-1133">Transmembrane helix</keyword>
<name>A0A6C0BRB4_9ZZZZ</name>
<sequence length="234" mass="26730">MTTWIEDPLILLRNNNLSKLWPCSSMNKEEKFNAMTRLIIALTIIGYMATMRKSVILLGIIFIGILVYIHLNNTSVPKEGFDGFSSIRLDKTLPTIKNPLMNVLPADILDNPTRPEANKAYNPETVEKIDDKTKKFIVDEFKENDKLNEDSKNFISNDSIDNINDKLFRDIGDTWDFDKSMRNWYTTPNTQIPNDQKSFTDFCYGNMKSCKDGDMISCISPGSNPPRWTEGGNP</sequence>
<evidence type="ECO:0000259" key="2">
    <source>
        <dbReference type="Pfam" id="PF19066"/>
    </source>
</evidence>
<accession>A0A6C0BRB4</accession>
<protein>
    <recommendedName>
        <fullName evidence="2">Minor capsid protein P9 transmembrane helices domain-containing protein</fullName>
    </recommendedName>
</protein>
<evidence type="ECO:0000313" key="3">
    <source>
        <dbReference type="EMBL" id="QHS94600.1"/>
    </source>
</evidence>
<dbReference type="EMBL" id="MN739227">
    <property type="protein sequence ID" value="QHS94600.1"/>
    <property type="molecule type" value="Genomic_DNA"/>
</dbReference>
<organism evidence="3">
    <name type="scientific">viral metagenome</name>
    <dbReference type="NCBI Taxonomy" id="1070528"/>
    <lineage>
        <taxon>unclassified sequences</taxon>
        <taxon>metagenomes</taxon>
        <taxon>organismal metagenomes</taxon>
    </lineage>
</organism>
<dbReference type="InterPro" id="IPR043915">
    <property type="entry name" value="P9_TM"/>
</dbReference>
<reference evidence="3" key="1">
    <citation type="journal article" date="2020" name="Nature">
        <title>Giant virus diversity and host interactions through global metagenomics.</title>
        <authorList>
            <person name="Schulz F."/>
            <person name="Roux S."/>
            <person name="Paez-Espino D."/>
            <person name="Jungbluth S."/>
            <person name="Walsh D.A."/>
            <person name="Denef V.J."/>
            <person name="McMahon K.D."/>
            <person name="Konstantinidis K.T."/>
            <person name="Eloe-Fadrosh E.A."/>
            <person name="Kyrpides N.C."/>
            <person name="Woyke T."/>
        </authorList>
    </citation>
    <scope>NUCLEOTIDE SEQUENCE</scope>
    <source>
        <strain evidence="3">GVMAG-M-3300018416-45</strain>
    </source>
</reference>
<proteinExistence type="predicted"/>
<feature type="transmembrane region" description="Helical" evidence="1">
    <location>
        <begin position="55"/>
        <end position="71"/>
    </location>
</feature>
<dbReference type="Pfam" id="PF19066">
    <property type="entry name" value="P9_TM"/>
    <property type="match status" value="1"/>
</dbReference>
<dbReference type="AlphaFoldDB" id="A0A6C0BRB4"/>
<keyword evidence="1" id="KW-0812">Transmembrane</keyword>
<keyword evidence="1" id="KW-0472">Membrane</keyword>